<sequence length="172" mass="17808">MRARTSTWVLRVLVALSPLAALLCTAGAGEGAPGWLVVLVLVLGLGWAAFPESVAGAAVIVAVIVWWGVGLREGLDVWALPAAAALLAAHVAAVLLSYGPPQLQLDGPTFWLWVRRGASVYLAAPLVFGLAVWVRDQPAPDGMWAVGLAAALAAMLAASVMLARRDGVGVER</sequence>
<evidence type="ECO:0000313" key="2">
    <source>
        <dbReference type="EMBL" id="GAA2125365.1"/>
    </source>
</evidence>
<protein>
    <submittedName>
        <fullName evidence="2">Uncharacterized protein</fullName>
    </submittedName>
</protein>
<feature type="transmembrane region" description="Helical" evidence="1">
    <location>
        <begin position="118"/>
        <end position="135"/>
    </location>
</feature>
<dbReference type="Proteomes" id="UP001500575">
    <property type="component" value="Unassembled WGS sequence"/>
</dbReference>
<feature type="transmembrane region" description="Helical" evidence="1">
    <location>
        <begin position="78"/>
        <end position="98"/>
    </location>
</feature>
<accession>A0ABN2YD40</accession>
<keyword evidence="3" id="KW-1185">Reference proteome</keyword>
<evidence type="ECO:0000313" key="3">
    <source>
        <dbReference type="Proteomes" id="UP001500575"/>
    </source>
</evidence>
<proteinExistence type="predicted"/>
<keyword evidence="1" id="KW-0472">Membrane</keyword>
<organism evidence="2 3">
    <name type="scientific">Nocardioides bigeumensis</name>
    <dbReference type="NCBI Taxonomy" id="433657"/>
    <lineage>
        <taxon>Bacteria</taxon>
        <taxon>Bacillati</taxon>
        <taxon>Actinomycetota</taxon>
        <taxon>Actinomycetes</taxon>
        <taxon>Propionibacteriales</taxon>
        <taxon>Nocardioidaceae</taxon>
        <taxon>Nocardioides</taxon>
    </lineage>
</organism>
<dbReference type="RefSeq" id="WP_344303858.1">
    <property type="nucleotide sequence ID" value="NZ_BAAAQQ010000011.1"/>
</dbReference>
<dbReference type="EMBL" id="BAAAQQ010000011">
    <property type="protein sequence ID" value="GAA2125365.1"/>
    <property type="molecule type" value="Genomic_DNA"/>
</dbReference>
<comment type="caution">
    <text evidence="2">The sequence shown here is derived from an EMBL/GenBank/DDBJ whole genome shotgun (WGS) entry which is preliminary data.</text>
</comment>
<feature type="transmembrane region" description="Helical" evidence="1">
    <location>
        <begin position="142"/>
        <end position="163"/>
    </location>
</feature>
<feature type="transmembrane region" description="Helical" evidence="1">
    <location>
        <begin position="38"/>
        <end position="66"/>
    </location>
</feature>
<evidence type="ECO:0000256" key="1">
    <source>
        <dbReference type="SAM" id="Phobius"/>
    </source>
</evidence>
<reference evidence="2 3" key="1">
    <citation type="journal article" date="2019" name="Int. J. Syst. Evol. Microbiol.">
        <title>The Global Catalogue of Microorganisms (GCM) 10K type strain sequencing project: providing services to taxonomists for standard genome sequencing and annotation.</title>
        <authorList>
            <consortium name="The Broad Institute Genomics Platform"/>
            <consortium name="The Broad Institute Genome Sequencing Center for Infectious Disease"/>
            <person name="Wu L."/>
            <person name="Ma J."/>
        </authorList>
    </citation>
    <scope>NUCLEOTIDE SEQUENCE [LARGE SCALE GENOMIC DNA]</scope>
    <source>
        <strain evidence="2 3">JCM 16021</strain>
    </source>
</reference>
<name>A0ABN2YD40_9ACTN</name>
<keyword evidence="1" id="KW-1133">Transmembrane helix</keyword>
<keyword evidence="1" id="KW-0812">Transmembrane</keyword>
<gene>
    <name evidence="2" type="ORF">GCM10009843_22980</name>
</gene>